<name>A0ABM7P4Y1_9BACT</name>
<feature type="domain" description="Histidine kinase" evidence="15">
    <location>
        <begin position="245"/>
        <end position="457"/>
    </location>
</feature>
<dbReference type="PROSITE" id="PS50109">
    <property type="entry name" value="HIS_KIN"/>
    <property type="match status" value="1"/>
</dbReference>
<dbReference type="EC" id="2.7.13.3" evidence="3"/>
<evidence type="ECO:0000256" key="4">
    <source>
        <dbReference type="ARBA" id="ARBA00022475"/>
    </source>
</evidence>
<dbReference type="SUPFAM" id="SSF55874">
    <property type="entry name" value="ATPase domain of HSP90 chaperone/DNA topoisomerase II/histidine kinase"/>
    <property type="match status" value="1"/>
</dbReference>
<dbReference type="SUPFAM" id="SSF47384">
    <property type="entry name" value="Homodimeric domain of signal transducing histidine kinase"/>
    <property type="match status" value="1"/>
</dbReference>
<evidence type="ECO:0000313" key="18">
    <source>
        <dbReference type="Proteomes" id="UP001053296"/>
    </source>
</evidence>
<keyword evidence="7 14" id="KW-0812">Transmembrane</keyword>
<dbReference type="Pfam" id="PF02518">
    <property type="entry name" value="HATPase_c"/>
    <property type="match status" value="1"/>
</dbReference>
<comment type="catalytic activity">
    <reaction evidence="1">
        <text>ATP + protein L-histidine = ADP + protein N-phospho-L-histidine.</text>
        <dbReference type="EC" id="2.7.13.3"/>
    </reaction>
</comment>
<dbReference type="EMBL" id="AP024485">
    <property type="protein sequence ID" value="BCS87965.1"/>
    <property type="molecule type" value="Genomic_DNA"/>
</dbReference>
<feature type="transmembrane region" description="Helical" evidence="14">
    <location>
        <begin position="163"/>
        <end position="183"/>
    </location>
</feature>
<evidence type="ECO:0000256" key="12">
    <source>
        <dbReference type="ARBA" id="ARBA00023012"/>
    </source>
</evidence>
<evidence type="ECO:0000256" key="10">
    <source>
        <dbReference type="ARBA" id="ARBA00022840"/>
    </source>
</evidence>
<feature type="domain" description="HAMP" evidence="16">
    <location>
        <begin position="185"/>
        <end position="237"/>
    </location>
</feature>
<evidence type="ECO:0000256" key="2">
    <source>
        <dbReference type="ARBA" id="ARBA00004651"/>
    </source>
</evidence>
<dbReference type="PROSITE" id="PS50885">
    <property type="entry name" value="HAMP"/>
    <property type="match status" value="1"/>
</dbReference>
<dbReference type="SMART" id="SM00387">
    <property type="entry name" value="HATPase_c"/>
    <property type="match status" value="1"/>
</dbReference>
<evidence type="ECO:0000256" key="1">
    <source>
        <dbReference type="ARBA" id="ARBA00000085"/>
    </source>
</evidence>
<dbReference type="InterPro" id="IPR003660">
    <property type="entry name" value="HAMP_dom"/>
</dbReference>
<dbReference type="CDD" id="cd00075">
    <property type="entry name" value="HATPase"/>
    <property type="match status" value="1"/>
</dbReference>
<keyword evidence="13 14" id="KW-0472">Membrane</keyword>
<keyword evidence="10" id="KW-0067">ATP-binding</keyword>
<keyword evidence="6" id="KW-0808">Transferase</keyword>
<evidence type="ECO:0000256" key="3">
    <source>
        <dbReference type="ARBA" id="ARBA00012438"/>
    </source>
</evidence>
<dbReference type="PANTHER" id="PTHR45528:SF1">
    <property type="entry name" value="SENSOR HISTIDINE KINASE CPXA"/>
    <property type="match status" value="1"/>
</dbReference>
<dbReference type="InterPro" id="IPR003661">
    <property type="entry name" value="HisK_dim/P_dom"/>
</dbReference>
<dbReference type="InterPro" id="IPR036097">
    <property type="entry name" value="HisK_dim/P_sf"/>
</dbReference>
<protein>
    <recommendedName>
        <fullName evidence="3">histidine kinase</fullName>
        <ecNumber evidence="3">2.7.13.3</ecNumber>
    </recommendedName>
</protein>
<keyword evidence="4" id="KW-1003">Cell membrane</keyword>
<keyword evidence="9 17" id="KW-0418">Kinase</keyword>
<dbReference type="PANTHER" id="PTHR45528">
    <property type="entry name" value="SENSOR HISTIDINE KINASE CPXA"/>
    <property type="match status" value="1"/>
</dbReference>
<dbReference type="Proteomes" id="UP001053296">
    <property type="component" value="Chromosome"/>
</dbReference>
<evidence type="ECO:0000313" key="17">
    <source>
        <dbReference type="EMBL" id="BCS87965.1"/>
    </source>
</evidence>
<dbReference type="SUPFAM" id="SSF158472">
    <property type="entry name" value="HAMP domain-like"/>
    <property type="match status" value="1"/>
</dbReference>
<reference evidence="17" key="1">
    <citation type="journal article" date="2022" name="Arch. Microbiol.">
        <title>Pseudodesulfovibrio sediminis sp. nov., a mesophilic and neutrophilic sulfate-reducing bacterium isolated from sediment of a brackish lake.</title>
        <authorList>
            <person name="Takahashi A."/>
            <person name="Kojima H."/>
            <person name="Watanabe M."/>
            <person name="Fukui M."/>
        </authorList>
    </citation>
    <scope>NUCLEOTIDE SEQUENCE</scope>
    <source>
        <strain evidence="17">SF6</strain>
    </source>
</reference>
<evidence type="ECO:0000259" key="16">
    <source>
        <dbReference type="PROSITE" id="PS50885"/>
    </source>
</evidence>
<dbReference type="Gene3D" id="1.10.287.130">
    <property type="match status" value="1"/>
</dbReference>
<keyword evidence="12" id="KW-0902">Two-component regulatory system</keyword>
<accession>A0ABM7P4Y1</accession>
<proteinExistence type="predicted"/>
<keyword evidence="11 14" id="KW-1133">Transmembrane helix</keyword>
<feature type="transmembrane region" description="Helical" evidence="14">
    <location>
        <begin position="6"/>
        <end position="29"/>
    </location>
</feature>
<evidence type="ECO:0000256" key="14">
    <source>
        <dbReference type="SAM" id="Phobius"/>
    </source>
</evidence>
<dbReference type="SMART" id="SM00304">
    <property type="entry name" value="HAMP"/>
    <property type="match status" value="1"/>
</dbReference>
<comment type="subcellular location">
    <subcellularLocation>
        <location evidence="2">Cell membrane</location>
        <topology evidence="2">Multi-pass membrane protein</topology>
    </subcellularLocation>
</comment>
<dbReference type="InterPro" id="IPR003594">
    <property type="entry name" value="HATPase_dom"/>
</dbReference>
<keyword evidence="5" id="KW-0597">Phosphoprotein</keyword>
<dbReference type="InterPro" id="IPR036890">
    <property type="entry name" value="HATPase_C_sf"/>
</dbReference>
<dbReference type="Gene3D" id="3.30.565.10">
    <property type="entry name" value="Histidine kinase-like ATPase, C-terminal domain"/>
    <property type="match status" value="1"/>
</dbReference>
<evidence type="ECO:0000256" key="11">
    <source>
        <dbReference type="ARBA" id="ARBA00022989"/>
    </source>
</evidence>
<dbReference type="RefSeq" id="WP_229595033.1">
    <property type="nucleotide sequence ID" value="NZ_AP024485.1"/>
</dbReference>
<dbReference type="CDD" id="cd06225">
    <property type="entry name" value="HAMP"/>
    <property type="match status" value="1"/>
</dbReference>
<dbReference type="Pfam" id="PF00672">
    <property type="entry name" value="HAMP"/>
    <property type="match status" value="1"/>
</dbReference>
<sequence length="457" mass="51263">MKIGGLYFRMLLAFVVVQLIAILTMFTLVHIGKIRPPFTQNAKERTYAAKRLVEHELAGAKAISPDLKSTLNSMLQTFASAFQGKIWVTNQYGDIVSSSFQGPVPLTGNETIDVQEKTSDGDTLYLMERNNHKNMYLVGAIPFHNDTLTIHVLHQWKMHREKVWFMEGLLLMSFIAALLLIPVSRKLARPLNALTDSAEQVARGDFSPRVNVTGSGEISVLANAFNHMAENLERIVQGSQELTANLSHELRSPLARIRISQQIIMERLESGRTDGTRKHVEKMEREIDHMDGLIDKILKLSKLDMQETPPHDDVVTVKDLIAKTVNRHQPLIDDKSMHVVQSHADVPPLHCNRDSLQIALDNVLVNAIKYSADKSTITVSTEFDGEETIIRVTNPYPPLSPEEREAIFIPFKRLGYDEQDGNGLGLAFAKKIITEHGGSMHATSQNDTFCMTLRLKA</sequence>
<dbReference type="InterPro" id="IPR005467">
    <property type="entry name" value="His_kinase_dom"/>
</dbReference>
<dbReference type="CDD" id="cd00082">
    <property type="entry name" value="HisKA"/>
    <property type="match status" value="1"/>
</dbReference>
<gene>
    <name evidence="17" type="ORF">PSDVSF_12070</name>
</gene>
<evidence type="ECO:0000256" key="9">
    <source>
        <dbReference type="ARBA" id="ARBA00022777"/>
    </source>
</evidence>
<evidence type="ECO:0000256" key="7">
    <source>
        <dbReference type="ARBA" id="ARBA00022692"/>
    </source>
</evidence>
<evidence type="ECO:0000256" key="5">
    <source>
        <dbReference type="ARBA" id="ARBA00022553"/>
    </source>
</evidence>
<dbReference type="SMART" id="SM00388">
    <property type="entry name" value="HisKA"/>
    <property type="match status" value="1"/>
</dbReference>
<evidence type="ECO:0000259" key="15">
    <source>
        <dbReference type="PROSITE" id="PS50109"/>
    </source>
</evidence>
<evidence type="ECO:0000256" key="13">
    <source>
        <dbReference type="ARBA" id="ARBA00023136"/>
    </source>
</evidence>
<evidence type="ECO:0000256" key="8">
    <source>
        <dbReference type="ARBA" id="ARBA00022741"/>
    </source>
</evidence>
<keyword evidence="18" id="KW-1185">Reference proteome</keyword>
<dbReference type="Pfam" id="PF00512">
    <property type="entry name" value="HisKA"/>
    <property type="match status" value="1"/>
</dbReference>
<dbReference type="GO" id="GO:0016301">
    <property type="term" value="F:kinase activity"/>
    <property type="evidence" value="ECO:0007669"/>
    <property type="project" value="UniProtKB-KW"/>
</dbReference>
<dbReference type="InterPro" id="IPR050398">
    <property type="entry name" value="HssS/ArlS-like"/>
</dbReference>
<dbReference type="Gene3D" id="6.10.340.10">
    <property type="match status" value="1"/>
</dbReference>
<organism evidence="17 18">
    <name type="scientific">Pseudodesulfovibrio sediminis</name>
    <dbReference type="NCBI Taxonomy" id="2810563"/>
    <lineage>
        <taxon>Bacteria</taxon>
        <taxon>Pseudomonadati</taxon>
        <taxon>Thermodesulfobacteriota</taxon>
        <taxon>Desulfovibrionia</taxon>
        <taxon>Desulfovibrionales</taxon>
        <taxon>Desulfovibrionaceae</taxon>
    </lineage>
</organism>
<evidence type="ECO:0000256" key="6">
    <source>
        <dbReference type="ARBA" id="ARBA00022679"/>
    </source>
</evidence>
<keyword evidence="8" id="KW-0547">Nucleotide-binding</keyword>